<proteinExistence type="predicted"/>
<name>A0ABQ0B8Q6_9FIRM</name>
<evidence type="ECO:0000256" key="1">
    <source>
        <dbReference type="SAM" id="Phobius"/>
    </source>
</evidence>
<accession>A0ABQ0B8Q6</accession>
<dbReference type="InterPro" id="IPR008756">
    <property type="entry name" value="Peptidase_M56"/>
</dbReference>
<keyword evidence="1" id="KW-0812">Transmembrane</keyword>
<feature type="transmembrane region" description="Helical" evidence="1">
    <location>
        <begin position="169"/>
        <end position="186"/>
    </location>
</feature>
<comment type="caution">
    <text evidence="3">The sequence shown here is derived from an EMBL/GenBank/DDBJ whole genome shotgun (WGS) entry which is preliminary data.</text>
</comment>
<dbReference type="Proteomes" id="UP001600943">
    <property type="component" value="Unassembled WGS sequence"/>
</dbReference>
<feature type="domain" description="Peptidase M56" evidence="2">
    <location>
        <begin position="18"/>
        <end position="157"/>
    </location>
</feature>
<dbReference type="EMBL" id="BAABYW010000001">
    <property type="protein sequence ID" value="GAA6407836.1"/>
    <property type="molecule type" value="Genomic_DNA"/>
</dbReference>
<gene>
    <name evidence="3" type="ORF">K040078D81_19530</name>
</gene>
<keyword evidence="1" id="KW-1133">Transmembrane helix</keyword>
<sequence length="228" mass="26718">MRDEITLDLYRSRCRLLDISKKPRLLENSSLSTPLLAGFTDTCLYLPKEDYSPQELDFIFRHELCHYRRRDLWFKGLLFLVRSLYWFNPALSFMQREAEKDLEFTCDEHVIREFPQTSRLRYNELLLRTAAHSDKNLSRLTAGLNDSVSGFKERVHNVMEAGRRKKGRIPALFLILVFLSSVLFIGCSLKPDDTSSQTSSATEQTRQEDAFDFSWERAQIIPNTFTFN</sequence>
<keyword evidence="4" id="KW-1185">Reference proteome</keyword>
<dbReference type="PANTHER" id="PTHR34978">
    <property type="entry name" value="POSSIBLE SENSOR-TRANSDUCER PROTEIN BLAR"/>
    <property type="match status" value="1"/>
</dbReference>
<dbReference type="PANTHER" id="PTHR34978:SF3">
    <property type="entry name" value="SLR0241 PROTEIN"/>
    <property type="match status" value="1"/>
</dbReference>
<keyword evidence="1" id="KW-0472">Membrane</keyword>
<dbReference type="InterPro" id="IPR052173">
    <property type="entry name" value="Beta-lactam_resp_regulator"/>
</dbReference>
<dbReference type="Pfam" id="PF05569">
    <property type="entry name" value="Peptidase_M56"/>
    <property type="match status" value="1"/>
</dbReference>
<organism evidence="3 4">
    <name type="scientific">Blautia hominis</name>
    <dbReference type="NCBI Taxonomy" id="2025493"/>
    <lineage>
        <taxon>Bacteria</taxon>
        <taxon>Bacillati</taxon>
        <taxon>Bacillota</taxon>
        <taxon>Clostridia</taxon>
        <taxon>Lachnospirales</taxon>
        <taxon>Lachnospiraceae</taxon>
        <taxon>Blautia</taxon>
    </lineage>
</organism>
<dbReference type="CDD" id="cd07341">
    <property type="entry name" value="M56_BlaR1_MecR1_like"/>
    <property type="match status" value="1"/>
</dbReference>
<protein>
    <recommendedName>
        <fullName evidence="2">Peptidase M56 domain-containing protein</fullName>
    </recommendedName>
</protein>
<evidence type="ECO:0000313" key="3">
    <source>
        <dbReference type="EMBL" id="GAA6407836.1"/>
    </source>
</evidence>
<reference evidence="3 4" key="1">
    <citation type="submission" date="2024-04" db="EMBL/GenBank/DDBJ databases">
        <title>Defined microbial consortia suppress multidrug-resistant proinflammatory Enterobacteriaceae via ecological control.</title>
        <authorList>
            <person name="Furuichi M."/>
            <person name="Kawaguchi T."/>
            <person name="Pust M."/>
            <person name="Yasuma K."/>
            <person name="Plichta D."/>
            <person name="Hasegawa N."/>
            <person name="Ohya T."/>
            <person name="Bhattarai S."/>
            <person name="Sasajima S."/>
            <person name="Aoto Y."/>
            <person name="Tuganbaev T."/>
            <person name="Yaginuma M."/>
            <person name="Ueda M."/>
            <person name="Okahashi N."/>
            <person name="Amafuji K."/>
            <person name="Kiridooshi Y."/>
            <person name="Sugita K."/>
            <person name="Strazar M."/>
            <person name="Skelly A."/>
            <person name="Suda W."/>
            <person name="Hattori M."/>
            <person name="Nakamoto N."/>
            <person name="Caballero S."/>
            <person name="Norman J."/>
            <person name="Olle B."/>
            <person name="Tanoue T."/>
            <person name="Arita M."/>
            <person name="Bucci V."/>
            <person name="Atarashi K."/>
            <person name="Xavier R."/>
            <person name="Honda K."/>
        </authorList>
    </citation>
    <scope>NUCLEOTIDE SEQUENCE [LARGE SCALE GENOMIC DNA]</scope>
    <source>
        <strain evidence="4">k04-0078-D8-1</strain>
    </source>
</reference>
<evidence type="ECO:0000259" key="2">
    <source>
        <dbReference type="Pfam" id="PF05569"/>
    </source>
</evidence>
<evidence type="ECO:0000313" key="4">
    <source>
        <dbReference type="Proteomes" id="UP001600943"/>
    </source>
</evidence>